<evidence type="ECO:0000256" key="3">
    <source>
        <dbReference type="ARBA" id="ARBA00022927"/>
    </source>
</evidence>
<evidence type="ECO:0000256" key="1">
    <source>
        <dbReference type="ARBA" id="ARBA00022448"/>
    </source>
</evidence>
<dbReference type="GO" id="GO:0005886">
    <property type="term" value="C:plasma membrane"/>
    <property type="evidence" value="ECO:0007669"/>
    <property type="project" value="UniProtKB-SubCell"/>
</dbReference>
<comment type="subcellular location">
    <subcellularLocation>
        <location evidence="8">Cell membrane</location>
        <topology evidence="8">Single-pass membrane protein</topology>
    </subcellularLocation>
    <subcellularLocation>
        <location evidence="7">Endomembrane system</location>
        <topology evidence="7">Single-pass membrane protein</topology>
    </subcellularLocation>
</comment>
<dbReference type="Proteomes" id="UP000198397">
    <property type="component" value="Unassembled WGS sequence"/>
</dbReference>
<dbReference type="Gene3D" id="1.20.5.820">
    <property type="entry name" value="Preprotein translocase SecE subunit"/>
    <property type="match status" value="1"/>
</dbReference>
<evidence type="ECO:0000256" key="6">
    <source>
        <dbReference type="ARBA" id="ARBA00023136"/>
    </source>
</evidence>
<dbReference type="InterPro" id="IPR008158">
    <property type="entry name" value="Translocase_Sec61-g"/>
</dbReference>
<dbReference type="GO" id="GO:0009306">
    <property type="term" value="P:protein secretion"/>
    <property type="evidence" value="ECO:0007669"/>
    <property type="project" value="UniProtKB-UniRule"/>
</dbReference>
<evidence type="ECO:0000256" key="8">
    <source>
        <dbReference type="HAMAP-Rule" id="MF_00422"/>
    </source>
</evidence>
<keyword evidence="6 8" id="KW-0472">Membrane</keyword>
<keyword evidence="8" id="KW-1003">Cell membrane</keyword>
<dbReference type="NCBIfam" id="NF006910">
    <property type="entry name" value="PRK09400.1-6"/>
    <property type="match status" value="1"/>
</dbReference>
<evidence type="ECO:0000256" key="2">
    <source>
        <dbReference type="ARBA" id="ARBA00022692"/>
    </source>
</evidence>
<evidence type="ECO:0000313" key="9">
    <source>
        <dbReference type="EMBL" id="SNR22847.1"/>
    </source>
</evidence>
<keyword evidence="3 8" id="KW-0653">Protein transport</keyword>
<evidence type="ECO:0000256" key="7">
    <source>
        <dbReference type="ARBA" id="ARBA00037847"/>
    </source>
</evidence>
<organism evidence="9 10">
    <name type="scientific">Halorubrum vacuolatum</name>
    <name type="common">Natronobacterium vacuolatum</name>
    <dbReference type="NCBI Taxonomy" id="63740"/>
    <lineage>
        <taxon>Archaea</taxon>
        <taxon>Methanobacteriati</taxon>
        <taxon>Methanobacteriota</taxon>
        <taxon>Stenosarchaea group</taxon>
        <taxon>Halobacteria</taxon>
        <taxon>Halobacteriales</taxon>
        <taxon>Haloferacaceae</taxon>
        <taxon>Halorubrum</taxon>
    </lineage>
</organism>
<sequence>MGSRRAGGIKKVKRLRVKNPDNMKVPYDLNSYIRVLKLASTPSMDEFMQVSKIAGAGIILVGVIGFLIFAIMSLLPGVGA</sequence>
<keyword evidence="1 8" id="KW-0813">Transport</keyword>
<dbReference type="GO" id="GO:0065002">
    <property type="term" value="P:intracellular protein transmembrane transport"/>
    <property type="evidence" value="ECO:0007669"/>
    <property type="project" value="UniProtKB-UniRule"/>
</dbReference>
<comment type="similarity">
    <text evidence="8">Belongs to the SecE/SEC61-gamma family.</text>
</comment>
<dbReference type="EMBL" id="FZNQ01000001">
    <property type="protein sequence ID" value="SNR22847.1"/>
    <property type="molecule type" value="Genomic_DNA"/>
</dbReference>
<dbReference type="InterPro" id="IPR023391">
    <property type="entry name" value="Prot_translocase_SecE_dom_sf"/>
</dbReference>
<accession>A0A238UMH1</accession>
<feature type="transmembrane region" description="Helical" evidence="8">
    <location>
        <begin position="53"/>
        <end position="75"/>
    </location>
</feature>
<keyword evidence="5 8" id="KW-0811">Translocation</keyword>
<comment type="function">
    <text evidence="8">Essential subunit of the Sec protein translocation channel SecYEG. Clamps together the 2 halves of SecY. May contact the channel plug during translocation.</text>
</comment>
<dbReference type="InterPro" id="IPR001901">
    <property type="entry name" value="Translocase_SecE/Sec61-g"/>
</dbReference>
<dbReference type="AlphaFoldDB" id="A0A238UMH1"/>
<keyword evidence="2 8" id="KW-0812">Transmembrane</keyword>
<reference evidence="9 10" key="1">
    <citation type="submission" date="2017-06" db="EMBL/GenBank/DDBJ databases">
        <authorList>
            <person name="Kim H.J."/>
            <person name="Triplett B.A."/>
        </authorList>
    </citation>
    <scope>NUCLEOTIDE SEQUENCE [LARGE SCALE GENOMIC DNA]</scope>
    <source>
        <strain evidence="9 10">DSM 8800</strain>
    </source>
</reference>
<dbReference type="GO" id="GO:0006605">
    <property type="term" value="P:protein targeting"/>
    <property type="evidence" value="ECO:0007669"/>
    <property type="project" value="UniProtKB-UniRule"/>
</dbReference>
<dbReference type="SUPFAM" id="SSF103456">
    <property type="entry name" value="Preprotein translocase SecE subunit"/>
    <property type="match status" value="1"/>
</dbReference>
<evidence type="ECO:0000256" key="5">
    <source>
        <dbReference type="ARBA" id="ARBA00023010"/>
    </source>
</evidence>
<protein>
    <recommendedName>
        <fullName evidence="8">Protein translocase subunit SecE</fullName>
    </recommendedName>
    <alternativeName>
        <fullName evidence="8">Protein transport protein Sec61 gamma subunit homolog</fullName>
    </alternativeName>
</protein>
<evidence type="ECO:0000256" key="4">
    <source>
        <dbReference type="ARBA" id="ARBA00022989"/>
    </source>
</evidence>
<keyword evidence="10" id="KW-1185">Reference proteome</keyword>
<evidence type="ECO:0000313" key="10">
    <source>
        <dbReference type="Proteomes" id="UP000198397"/>
    </source>
</evidence>
<dbReference type="NCBIfam" id="TIGR00327">
    <property type="entry name" value="secE_euk_arch"/>
    <property type="match status" value="1"/>
</dbReference>
<comment type="subunit">
    <text evidence="8">Component of the Sec protein translocase complex. Heterotrimer consisting of SecY (alpha), SecG (beta) and SecE (gamma) subunits. The heterotrimers can form oligomers, although 1 heterotrimer is thought to be able to translocate proteins. Interacts with the ribosome. May interact with SecDF, and other proteins may be involved.</text>
</comment>
<dbReference type="GO" id="GO:0008320">
    <property type="term" value="F:protein transmembrane transporter activity"/>
    <property type="evidence" value="ECO:0007669"/>
    <property type="project" value="UniProtKB-UniRule"/>
</dbReference>
<dbReference type="GO" id="GO:0012505">
    <property type="term" value="C:endomembrane system"/>
    <property type="evidence" value="ECO:0007669"/>
    <property type="project" value="UniProtKB-SubCell"/>
</dbReference>
<name>A0A238UMH1_HALVU</name>
<proteinExistence type="inferred from homology"/>
<keyword evidence="4 8" id="KW-1133">Transmembrane helix</keyword>
<gene>
    <name evidence="8" type="primary">secE</name>
    <name evidence="9" type="ORF">SAMN06264855_10118</name>
</gene>
<dbReference type="HAMAP" id="MF_00422">
    <property type="entry name" value="SecE"/>
    <property type="match status" value="1"/>
</dbReference>